<evidence type="ECO:0000313" key="2">
    <source>
        <dbReference type="EMBL" id="SEK94979.1"/>
    </source>
</evidence>
<dbReference type="OrthoDB" id="1178869at2"/>
<evidence type="ECO:0000259" key="1">
    <source>
        <dbReference type="Pfam" id="PF12773"/>
    </source>
</evidence>
<dbReference type="AlphaFoldDB" id="A0A1H7L7P4"/>
<protein>
    <submittedName>
        <fullName evidence="2">Double zinc ribbon</fullName>
    </submittedName>
</protein>
<dbReference type="Proteomes" id="UP000183015">
    <property type="component" value="Unassembled WGS sequence"/>
</dbReference>
<dbReference type="RefSeq" id="WP_042441494.1">
    <property type="nucleotide sequence ID" value="NZ_BBPN01000001.1"/>
</dbReference>
<dbReference type="eggNOG" id="COG1933">
    <property type="taxonomic scope" value="Bacteria"/>
</dbReference>
<feature type="domain" description="DZANK-type" evidence="1">
    <location>
        <begin position="177"/>
        <end position="221"/>
    </location>
</feature>
<sequence length="224" mass="23676">MNGQNAPGEIYFSNNYHDLCQQYGTGAGFQFEFGCSRCHDTWRSAFQPYASGRVSGWLDKAVGSAWGALGRAGSEASAALDGLVGANWGPAKDAAFRRAIADAEGHFNRCARCTSYVCERCFSQAQGLCHGCAPDTAAEVAAAQQRGLNDAATSRAYDLGGSQGASYDLDRPFQLVCPECRTETHGANFCPSCGHRLGGQDACASCHAELPPGAAFCPHCGTRR</sequence>
<accession>A0A1H7L7P4</accession>
<dbReference type="STRING" id="235985.SAMN05414137_104380"/>
<proteinExistence type="predicted"/>
<organism evidence="2 3">
    <name type="scientific">Streptacidiphilus jiangxiensis</name>
    <dbReference type="NCBI Taxonomy" id="235985"/>
    <lineage>
        <taxon>Bacteria</taxon>
        <taxon>Bacillati</taxon>
        <taxon>Actinomycetota</taxon>
        <taxon>Actinomycetes</taxon>
        <taxon>Kitasatosporales</taxon>
        <taxon>Streptomycetaceae</taxon>
        <taxon>Streptacidiphilus</taxon>
    </lineage>
</organism>
<dbReference type="Pfam" id="PF12773">
    <property type="entry name" value="DZR"/>
    <property type="match status" value="1"/>
</dbReference>
<name>A0A1H7L7P4_STRJI</name>
<dbReference type="InterPro" id="IPR025874">
    <property type="entry name" value="DZR"/>
</dbReference>
<keyword evidence="3" id="KW-1185">Reference proteome</keyword>
<dbReference type="EMBL" id="FOAZ01000004">
    <property type="protein sequence ID" value="SEK94979.1"/>
    <property type="molecule type" value="Genomic_DNA"/>
</dbReference>
<gene>
    <name evidence="2" type="ORF">SAMN05414137_104380</name>
</gene>
<evidence type="ECO:0000313" key="3">
    <source>
        <dbReference type="Proteomes" id="UP000183015"/>
    </source>
</evidence>
<reference evidence="3" key="1">
    <citation type="submission" date="2016-10" db="EMBL/GenBank/DDBJ databases">
        <authorList>
            <person name="Varghese N."/>
        </authorList>
    </citation>
    <scope>NUCLEOTIDE SEQUENCE [LARGE SCALE GENOMIC DNA]</scope>
    <source>
        <strain evidence="3">DSM 45096 / BCRC 16803 / CGMCC 4.1857 / CIP 109030 / JCM 12277 / KCTC 19219 / NBRC 100920 / 33214</strain>
    </source>
</reference>